<accession>A0AA40BYV4</accession>
<dbReference type="PIRSF" id="PIRSF000097">
    <property type="entry name" value="AKR"/>
    <property type="match status" value="1"/>
</dbReference>
<keyword evidence="7" id="KW-1185">Reference proteome</keyword>
<dbReference type="PANTHER" id="PTHR43827">
    <property type="entry name" value="2,5-DIKETO-D-GLUCONIC ACID REDUCTASE"/>
    <property type="match status" value="1"/>
</dbReference>
<evidence type="ECO:0000256" key="4">
    <source>
        <dbReference type="PIRSR" id="PIRSR000097-3"/>
    </source>
</evidence>
<dbReference type="Pfam" id="PF00248">
    <property type="entry name" value="Aldo_ket_red"/>
    <property type="match status" value="1"/>
</dbReference>
<name>A0AA40BYV4_9PEZI</name>
<dbReference type="FunFam" id="3.20.20.100:FF:000002">
    <property type="entry name" value="2,5-diketo-D-gluconic acid reductase A"/>
    <property type="match status" value="1"/>
</dbReference>
<evidence type="ECO:0000313" key="6">
    <source>
        <dbReference type="EMBL" id="KAK0618996.1"/>
    </source>
</evidence>
<evidence type="ECO:0000259" key="5">
    <source>
        <dbReference type="Pfam" id="PF00248"/>
    </source>
</evidence>
<dbReference type="GO" id="GO:0016616">
    <property type="term" value="F:oxidoreductase activity, acting on the CH-OH group of donors, NAD or NADP as acceptor"/>
    <property type="evidence" value="ECO:0007669"/>
    <property type="project" value="UniProtKB-ARBA"/>
</dbReference>
<organism evidence="6 7">
    <name type="scientific">Immersiella caudata</name>
    <dbReference type="NCBI Taxonomy" id="314043"/>
    <lineage>
        <taxon>Eukaryota</taxon>
        <taxon>Fungi</taxon>
        <taxon>Dikarya</taxon>
        <taxon>Ascomycota</taxon>
        <taxon>Pezizomycotina</taxon>
        <taxon>Sordariomycetes</taxon>
        <taxon>Sordariomycetidae</taxon>
        <taxon>Sordariales</taxon>
        <taxon>Lasiosphaeriaceae</taxon>
        <taxon>Immersiella</taxon>
    </lineage>
</organism>
<evidence type="ECO:0000256" key="3">
    <source>
        <dbReference type="PIRSR" id="PIRSR000097-2"/>
    </source>
</evidence>
<feature type="domain" description="NADP-dependent oxidoreductase" evidence="5">
    <location>
        <begin position="31"/>
        <end position="275"/>
    </location>
</feature>
<proteinExistence type="predicted"/>
<dbReference type="InterPro" id="IPR036812">
    <property type="entry name" value="NAD(P)_OxRdtase_dom_sf"/>
</dbReference>
<dbReference type="PRINTS" id="PR00069">
    <property type="entry name" value="ALDKETRDTASE"/>
</dbReference>
<sequence>MSTTAQMLSRRLPLPNQPPLTIPQIHLGLYQMSPSTTTSSVLAALKTGYLGFDSAQWYNNESATGAAITSYLTSHPSLTRSSIFYTSKLRSNSTDYTAVRTSITSSVQASGLGYIDLFLLHSPYGGKKARLITWKAVEDAILAGEIRSGGVSNYGVKHVEELMGWEELKVKPVVNQIEVHPFHTQEEIRGVCEKYGIAVQAYAPLVAGMRMGHSVVVGMSEKYGCTPAQLLVRWSIQHGFVTLPKSSRPDRIAENADVGWFEISAEDMKTLDGLDEKLVTDWDPTDAP</sequence>
<comment type="caution">
    <text evidence="6">The sequence shown here is derived from an EMBL/GenBank/DDBJ whole genome shotgun (WGS) entry which is preliminary data.</text>
</comment>
<dbReference type="EMBL" id="JAULSU010000004">
    <property type="protein sequence ID" value="KAK0618996.1"/>
    <property type="molecule type" value="Genomic_DNA"/>
</dbReference>
<evidence type="ECO:0000313" key="7">
    <source>
        <dbReference type="Proteomes" id="UP001175000"/>
    </source>
</evidence>
<dbReference type="CDD" id="cd19071">
    <property type="entry name" value="AKR_AKR1-5-like"/>
    <property type="match status" value="1"/>
</dbReference>
<reference evidence="6" key="1">
    <citation type="submission" date="2023-06" db="EMBL/GenBank/DDBJ databases">
        <title>Genome-scale phylogeny and comparative genomics of the fungal order Sordariales.</title>
        <authorList>
            <consortium name="Lawrence Berkeley National Laboratory"/>
            <person name="Hensen N."/>
            <person name="Bonometti L."/>
            <person name="Westerberg I."/>
            <person name="Brannstrom I.O."/>
            <person name="Guillou S."/>
            <person name="Cros-Aarteil S."/>
            <person name="Calhoun S."/>
            <person name="Haridas S."/>
            <person name="Kuo A."/>
            <person name="Mondo S."/>
            <person name="Pangilinan J."/>
            <person name="Riley R."/>
            <person name="Labutti K."/>
            <person name="Andreopoulos B."/>
            <person name="Lipzen A."/>
            <person name="Chen C."/>
            <person name="Yanf M."/>
            <person name="Daum C."/>
            <person name="Ng V."/>
            <person name="Clum A."/>
            <person name="Steindorff A."/>
            <person name="Ohm R."/>
            <person name="Martin F."/>
            <person name="Silar P."/>
            <person name="Natvig D."/>
            <person name="Lalanne C."/>
            <person name="Gautier V."/>
            <person name="Ament-Velasquez S.L."/>
            <person name="Kruys A."/>
            <person name="Hutchinson M.I."/>
            <person name="Powell A.J."/>
            <person name="Barry K."/>
            <person name="Miller A.N."/>
            <person name="Grigoriev I.V."/>
            <person name="Debuchy R."/>
            <person name="Gladieux P."/>
            <person name="Thoren M.H."/>
            <person name="Johannesson H."/>
        </authorList>
    </citation>
    <scope>NUCLEOTIDE SEQUENCE</scope>
    <source>
        <strain evidence="6">CBS 606.72</strain>
    </source>
</reference>
<dbReference type="Gene3D" id="3.20.20.100">
    <property type="entry name" value="NADP-dependent oxidoreductase domain"/>
    <property type="match status" value="1"/>
</dbReference>
<evidence type="ECO:0000256" key="2">
    <source>
        <dbReference type="PIRSR" id="PIRSR000097-1"/>
    </source>
</evidence>
<dbReference type="Proteomes" id="UP001175000">
    <property type="component" value="Unassembled WGS sequence"/>
</dbReference>
<evidence type="ECO:0000256" key="1">
    <source>
        <dbReference type="ARBA" id="ARBA00023002"/>
    </source>
</evidence>
<feature type="site" description="Lowers pKa of active site Tyr" evidence="4">
    <location>
        <position position="88"/>
    </location>
</feature>
<dbReference type="AlphaFoldDB" id="A0AA40BYV4"/>
<keyword evidence="1" id="KW-0560">Oxidoreductase</keyword>
<dbReference type="SUPFAM" id="SSF51430">
    <property type="entry name" value="NAD(P)-linked oxidoreductase"/>
    <property type="match status" value="1"/>
</dbReference>
<protein>
    <submittedName>
        <fullName evidence="6">NADP-dependent oxidoreductase domain-containing protein</fullName>
    </submittedName>
</protein>
<feature type="active site" description="Proton donor" evidence="2">
    <location>
        <position position="58"/>
    </location>
</feature>
<dbReference type="InterPro" id="IPR020471">
    <property type="entry name" value="AKR"/>
</dbReference>
<dbReference type="PANTHER" id="PTHR43827:SF13">
    <property type="entry name" value="ALDO_KETO REDUCTASE FAMILY PROTEIN"/>
    <property type="match status" value="1"/>
</dbReference>
<dbReference type="InterPro" id="IPR023210">
    <property type="entry name" value="NADP_OxRdtase_dom"/>
</dbReference>
<gene>
    <name evidence="6" type="ORF">B0T14DRAFT_198672</name>
</gene>
<feature type="binding site" evidence="3">
    <location>
        <position position="121"/>
    </location>
    <ligand>
        <name>substrate</name>
    </ligand>
</feature>